<dbReference type="PANTHER" id="PTHR14237">
    <property type="entry name" value="MOLYBDOPTERIN COFACTOR SULFURASE MOSC"/>
    <property type="match status" value="1"/>
</dbReference>
<protein>
    <recommendedName>
        <fullName evidence="1">Aminotransferase class V domain-containing protein</fullName>
    </recommendedName>
</protein>
<dbReference type="InParanoid" id="A0A0C3FU10"/>
<evidence type="ECO:0000259" key="1">
    <source>
        <dbReference type="Pfam" id="PF00266"/>
    </source>
</evidence>
<organism evidence="2 3">
    <name type="scientific">Piloderma croceum (strain F 1598)</name>
    <dbReference type="NCBI Taxonomy" id="765440"/>
    <lineage>
        <taxon>Eukaryota</taxon>
        <taxon>Fungi</taxon>
        <taxon>Dikarya</taxon>
        <taxon>Basidiomycota</taxon>
        <taxon>Agaricomycotina</taxon>
        <taxon>Agaricomycetes</taxon>
        <taxon>Agaricomycetidae</taxon>
        <taxon>Atheliales</taxon>
        <taxon>Atheliaceae</taxon>
        <taxon>Piloderma</taxon>
    </lineage>
</organism>
<dbReference type="InterPro" id="IPR015421">
    <property type="entry name" value="PyrdxlP-dep_Trfase_major"/>
</dbReference>
<reference evidence="2 3" key="1">
    <citation type="submission" date="2014-04" db="EMBL/GenBank/DDBJ databases">
        <authorList>
            <consortium name="DOE Joint Genome Institute"/>
            <person name="Kuo A."/>
            <person name="Tarkka M."/>
            <person name="Buscot F."/>
            <person name="Kohler A."/>
            <person name="Nagy L.G."/>
            <person name="Floudas D."/>
            <person name="Copeland A."/>
            <person name="Barry K.W."/>
            <person name="Cichocki N."/>
            <person name="Veneault-Fourrey C."/>
            <person name="LaButti K."/>
            <person name="Lindquist E.A."/>
            <person name="Lipzen A."/>
            <person name="Lundell T."/>
            <person name="Morin E."/>
            <person name="Murat C."/>
            <person name="Sun H."/>
            <person name="Tunlid A."/>
            <person name="Henrissat B."/>
            <person name="Grigoriev I.V."/>
            <person name="Hibbett D.S."/>
            <person name="Martin F."/>
            <person name="Nordberg H.P."/>
            <person name="Cantor M.N."/>
            <person name="Hua S.X."/>
        </authorList>
    </citation>
    <scope>NUCLEOTIDE SEQUENCE [LARGE SCALE GENOMIC DNA]</scope>
    <source>
        <strain evidence="2 3">F 1598</strain>
    </source>
</reference>
<dbReference type="AlphaFoldDB" id="A0A0C3FU10"/>
<dbReference type="PANTHER" id="PTHR14237:SF80">
    <property type="entry name" value="MOLYBDENUM COFACTOR SULFURASE"/>
    <property type="match status" value="1"/>
</dbReference>
<keyword evidence="3" id="KW-1185">Reference proteome</keyword>
<dbReference type="InterPro" id="IPR015424">
    <property type="entry name" value="PyrdxlP-dep_Trfase"/>
</dbReference>
<dbReference type="Pfam" id="PF00266">
    <property type="entry name" value="Aminotran_5"/>
    <property type="match status" value="1"/>
</dbReference>
<proteinExistence type="predicted"/>
<dbReference type="OrthoDB" id="10264306at2759"/>
<dbReference type="Gene3D" id="3.90.1150.10">
    <property type="entry name" value="Aspartate Aminotransferase, domain 1"/>
    <property type="match status" value="1"/>
</dbReference>
<dbReference type="InterPro" id="IPR015422">
    <property type="entry name" value="PyrdxlP-dep_Trfase_small"/>
</dbReference>
<dbReference type="GO" id="GO:0043545">
    <property type="term" value="P:molybdopterin cofactor metabolic process"/>
    <property type="evidence" value="ECO:0007669"/>
    <property type="project" value="TreeGrafter"/>
</dbReference>
<reference evidence="3" key="2">
    <citation type="submission" date="2015-01" db="EMBL/GenBank/DDBJ databases">
        <title>Evolutionary Origins and Diversification of the Mycorrhizal Mutualists.</title>
        <authorList>
            <consortium name="DOE Joint Genome Institute"/>
            <consortium name="Mycorrhizal Genomics Consortium"/>
            <person name="Kohler A."/>
            <person name="Kuo A."/>
            <person name="Nagy L.G."/>
            <person name="Floudas D."/>
            <person name="Copeland A."/>
            <person name="Barry K.W."/>
            <person name="Cichocki N."/>
            <person name="Veneault-Fourrey C."/>
            <person name="LaButti K."/>
            <person name="Lindquist E.A."/>
            <person name="Lipzen A."/>
            <person name="Lundell T."/>
            <person name="Morin E."/>
            <person name="Murat C."/>
            <person name="Riley R."/>
            <person name="Ohm R."/>
            <person name="Sun H."/>
            <person name="Tunlid A."/>
            <person name="Henrissat B."/>
            <person name="Grigoriev I.V."/>
            <person name="Hibbett D.S."/>
            <person name="Martin F."/>
        </authorList>
    </citation>
    <scope>NUCLEOTIDE SEQUENCE [LARGE SCALE GENOMIC DNA]</scope>
    <source>
        <strain evidence="3">F 1598</strain>
    </source>
</reference>
<dbReference type="STRING" id="765440.A0A0C3FU10"/>
<dbReference type="Proteomes" id="UP000054166">
    <property type="component" value="Unassembled WGS sequence"/>
</dbReference>
<dbReference type="InterPro" id="IPR000192">
    <property type="entry name" value="Aminotrans_V_dom"/>
</dbReference>
<dbReference type="Gene3D" id="3.40.640.10">
    <property type="entry name" value="Type I PLP-dependent aspartate aminotransferase-like (Major domain)"/>
    <property type="match status" value="1"/>
</dbReference>
<dbReference type="EMBL" id="KN832994">
    <property type="protein sequence ID" value="KIM82386.1"/>
    <property type="molecule type" value="Genomic_DNA"/>
</dbReference>
<dbReference type="SUPFAM" id="SSF53383">
    <property type="entry name" value="PLP-dependent transferases"/>
    <property type="match status" value="1"/>
</dbReference>
<feature type="domain" description="Aminotransferase class V" evidence="1">
    <location>
        <begin position="112"/>
        <end position="387"/>
    </location>
</feature>
<accession>A0A0C3FU10</accession>
<dbReference type="HOGENOM" id="CLU_010913_4_0_1"/>
<sequence>MGNAHSTPSSSNSRIISRKRSAGISKIGPSCCNLWNSWFTSSVASEETFCNDKCNIDHSSPKYAAQIPVIDNDAVVAYSAFLKAFPEYQLTSILDDLRESDFSRLDRTGETYVDYMGGALYPESLIRRYTAFLNNNVLGNTHSVSNSSKLSSTCANEARDAVLSFFQAPPEYTVIFTSNATGALKLVGEAYPFTNPSTYILGADSHNSVHGIREFATRAGAKVCYIDSTESGGFVESTAKAVLTHNRPKSHENASSLFALTGQSNISNSKNPLSMIEFASSMGYHTLLDAAALAPSSTFSLADHPQLDAMAVSFYKMFGFPTGVGALIAKKSFLAELHRPWFSGGNVDVVQVPGSLVTRSYDIHEQFEDGTINYLTLPIITDGLRFLSVYLPFLPLRLSSLLHFLTSSLSRLRHDQSGTPVVRILSRLPKCRLKSVGEQADTGSTVSLIFLSPSGEMIPNTFIEHAATAQSISLRTGCMCNPGGAAALLGVQDDMSLLYPGVTLKDFEQIVGRELGVVRVSLGLASSFRDVWKVIRFAATIGNEKSRQVLWDRWMVNSEVVGKAM</sequence>
<evidence type="ECO:0000313" key="2">
    <source>
        <dbReference type="EMBL" id="KIM82386.1"/>
    </source>
</evidence>
<evidence type="ECO:0000313" key="3">
    <source>
        <dbReference type="Proteomes" id="UP000054166"/>
    </source>
</evidence>
<name>A0A0C3FU10_PILCF</name>
<dbReference type="GO" id="GO:0008265">
    <property type="term" value="F:molybdenum cofactor sulfurtransferase activity"/>
    <property type="evidence" value="ECO:0007669"/>
    <property type="project" value="TreeGrafter"/>
</dbReference>
<gene>
    <name evidence="2" type="ORF">PILCRDRAFT_820216</name>
</gene>